<feature type="domain" description="VTT" evidence="2">
    <location>
        <begin position="33"/>
        <end position="140"/>
    </location>
</feature>
<feature type="transmembrane region" description="Helical" evidence="1">
    <location>
        <begin position="6"/>
        <end position="27"/>
    </location>
</feature>
<feature type="transmembrane region" description="Helical" evidence="1">
    <location>
        <begin position="156"/>
        <end position="174"/>
    </location>
</feature>
<dbReference type="Proteomes" id="UP000029736">
    <property type="component" value="Unassembled WGS sequence"/>
</dbReference>
<feature type="transmembrane region" description="Helical" evidence="1">
    <location>
        <begin position="121"/>
        <end position="144"/>
    </location>
</feature>
<organism evidence="3 4">
    <name type="scientific">Phaeodactylibacter xiamenensis</name>
    <dbReference type="NCBI Taxonomy" id="1524460"/>
    <lineage>
        <taxon>Bacteria</taxon>
        <taxon>Pseudomonadati</taxon>
        <taxon>Bacteroidota</taxon>
        <taxon>Saprospiria</taxon>
        <taxon>Saprospirales</taxon>
        <taxon>Haliscomenobacteraceae</taxon>
        <taxon>Phaeodactylibacter</taxon>
    </lineage>
</organism>
<reference evidence="3 4" key="1">
    <citation type="journal article" date="2014" name="Int. J. Syst. Evol. Microbiol.">
        <title>Phaeodactylibacter xiamenensis gen. nov., sp. nov., a member of the family Saprospiraceae isolated from the marine alga Phaeodactylum tricornutum.</title>
        <authorList>
            <person name="Chen Z.Jr."/>
            <person name="Lei X."/>
            <person name="Lai Q."/>
            <person name="Li Y."/>
            <person name="Zhang B."/>
            <person name="Zhang J."/>
            <person name="Zhang H."/>
            <person name="Yang L."/>
            <person name="Zheng W."/>
            <person name="Tian Y."/>
            <person name="Yu Z."/>
            <person name="Xu H.Jr."/>
            <person name="Zheng T."/>
        </authorList>
    </citation>
    <scope>NUCLEOTIDE SEQUENCE [LARGE SCALE GENOMIC DNA]</scope>
    <source>
        <strain evidence="3 4">KD52</strain>
    </source>
</reference>
<comment type="caution">
    <text evidence="3">The sequence shown here is derived from an EMBL/GenBank/DDBJ whole genome shotgun (WGS) entry which is preliminary data.</text>
</comment>
<dbReference type="STRING" id="1524460.IX84_09445"/>
<keyword evidence="1" id="KW-0812">Transmembrane</keyword>
<dbReference type="EMBL" id="JPOS01000019">
    <property type="protein sequence ID" value="KGE88406.1"/>
    <property type="molecule type" value="Genomic_DNA"/>
</dbReference>
<dbReference type="GO" id="GO:0005886">
    <property type="term" value="C:plasma membrane"/>
    <property type="evidence" value="ECO:0007669"/>
    <property type="project" value="TreeGrafter"/>
</dbReference>
<feature type="transmembrane region" description="Helical" evidence="1">
    <location>
        <begin position="39"/>
        <end position="58"/>
    </location>
</feature>
<dbReference type="PANTHER" id="PTHR42709:SF2">
    <property type="entry name" value="INNER MEMBRANE PROTEIN YOHD"/>
    <property type="match status" value="1"/>
</dbReference>
<feature type="transmembrane region" description="Helical" evidence="1">
    <location>
        <begin position="95"/>
        <end position="114"/>
    </location>
</feature>
<dbReference type="PANTHER" id="PTHR42709">
    <property type="entry name" value="ALKALINE PHOSPHATASE LIKE PROTEIN"/>
    <property type="match status" value="1"/>
</dbReference>
<keyword evidence="1" id="KW-0472">Membrane</keyword>
<evidence type="ECO:0000256" key="1">
    <source>
        <dbReference type="SAM" id="Phobius"/>
    </source>
</evidence>
<protein>
    <recommendedName>
        <fullName evidence="2">VTT domain-containing protein</fullName>
    </recommendedName>
</protein>
<evidence type="ECO:0000313" key="4">
    <source>
        <dbReference type="Proteomes" id="UP000029736"/>
    </source>
</evidence>
<evidence type="ECO:0000313" key="3">
    <source>
        <dbReference type="EMBL" id="KGE88406.1"/>
    </source>
</evidence>
<dbReference type="RefSeq" id="WP_044219071.1">
    <property type="nucleotide sequence ID" value="NZ_JBKAGJ010000017.1"/>
</dbReference>
<dbReference type="InterPro" id="IPR032816">
    <property type="entry name" value="VTT_dom"/>
</dbReference>
<proteinExistence type="predicted"/>
<dbReference type="Pfam" id="PF09335">
    <property type="entry name" value="VTT_dom"/>
    <property type="match status" value="1"/>
</dbReference>
<keyword evidence="4" id="KW-1185">Reference proteome</keyword>
<dbReference type="AlphaFoldDB" id="A0A098S8F9"/>
<name>A0A098S8F9_9BACT</name>
<dbReference type="OrthoDB" id="9782291at2"/>
<keyword evidence="1" id="KW-1133">Transmembrane helix</keyword>
<accession>A0A098S8F9</accession>
<dbReference type="InterPro" id="IPR051311">
    <property type="entry name" value="DedA_domain"/>
</dbReference>
<sequence length="180" mass="20094">MAEWISSLGYIGAFLGAVLEGEVAFLTAIQATRLGYLNFYYVLLAVFLGAQAVDWSLYLAGRKGGQTAIDRRPKLQPRFNQMATAVEQRSTLLLLVYRFMYGFRIVLPTLFGVAKVPVIRFALFSFISTLLWVLIVGNLGFFFSEPLLHGLATLKSYLPAMLLLLTGGGAFLFFRYQSKL</sequence>
<gene>
    <name evidence="3" type="ORF">IX84_09445</name>
</gene>
<evidence type="ECO:0000259" key="2">
    <source>
        <dbReference type="Pfam" id="PF09335"/>
    </source>
</evidence>